<name>A0A839EVT2_9GAMM</name>
<dbReference type="Proteomes" id="UP000550401">
    <property type="component" value="Unassembled WGS sequence"/>
</dbReference>
<keyword evidence="2" id="KW-1185">Reference proteome</keyword>
<protein>
    <submittedName>
        <fullName evidence="1">Uncharacterized protein</fullName>
    </submittedName>
</protein>
<sequence>MHGVRCLLQHRFEIGSRIDDLRDARDQLEARRAPARTLVAVRVRDRDAGVACERLQRLQCIGRQNARRRNADAEESRELALPVDRHADHLVVGEFRQCDARDVAVARDHRLAGLEYGTRQADARPHLGAQFALGHAVDRGGADQIPVPIVQSDRAVVGADEQAGVFGDPRQQRLQLQLAADLLDEVP</sequence>
<dbReference type="EMBL" id="JACGXL010000002">
    <property type="protein sequence ID" value="MBA8887865.1"/>
    <property type="molecule type" value="Genomic_DNA"/>
</dbReference>
<comment type="caution">
    <text evidence="1">The sequence shown here is derived from an EMBL/GenBank/DDBJ whole genome shotgun (WGS) entry which is preliminary data.</text>
</comment>
<evidence type="ECO:0000313" key="1">
    <source>
        <dbReference type="EMBL" id="MBA8887865.1"/>
    </source>
</evidence>
<accession>A0A839EVT2</accession>
<dbReference type="AlphaFoldDB" id="A0A839EVT2"/>
<evidence type="ECO:0000313" key="2">
    <source>
        <dbReference type="Proteomes" id="UP000550401"/>
    </source>
</evidence>
<reference evidence="1 2" key="1">
    <citation type="submission" date="2020-07" db="EMBL/GenBank/DDBJ databases">
        <title>Genomic Encyclopedia of Type Strains, Phase IV (KMG-V): Genome sequencing to study the core and pangenomes of soil and plant-associated prokaryotes.</title>
        <authorList>
            <person name="Whitman W."/>
        </authorList>
    </citation>
    <scope>NUCLEOTIDE SEQUENCE [LARGE SCALE GENOMIC DNA]</scope>
    <source>
        <strain evidence="1 2">RH2WT43</strain>
    </source>
</reference>
<organism evidence="1 2">
    <name type="scientific">Dokdonella fugitiva</name>
    <dbReference type="NCBI Taxonomy" id="328517"/>
    <lineage>
        <taxon>Bacteria</taxon>
        <taxon>Pseudomonadati</taxon>
        <taxon>Pseudomonadota</taxon>
        <taxon>Gammaproteobacteria</taxon>
        <taxon>Lysobacterales</taxon>
        <taxon>Rhodanobacteraceae</taxon>
        <taxon>Dokdonella</taxon>
    </lineage>
</organism>
<proteinExistence type="predicted"/>
<gene>
    <name evidence="1" type="ORF">FHW12_002079</name>
</gene>